<dbReference type="PANTHER" id="PTHR43028">
    <property type="entry name" value="3'(2'),5'-BISPHOSPHATE NUCLEOTIDASE 1"/>
    <property type="match status" value="1"/>
</dbReference>
<gene>
    <name evidence="1" type="ORF">RNB18_50715</name>
</gene>
<sequence>VSRTRPPAVALAVREALGGTLVEMGSAGAKVAAVIRGIADVYVHAGGQYEWDSAAPVAVARAAGLHTSRIDGSPLVYNSADPTLPDLIVCRPELAEQVLAVTAG</sequence>
<accession>A0ABU2VRT4</accession>
<dbReference type="Gene3D" id="3.40.190.80">
    <property type="match status" value="1"/>
</dbReference>
<organism evidence="1 2">
    <name type="scientific">Streptomyces doebereineriae</name>
    <dbReference type="NCBI Taxonomy" id="3075528"/>
    <lineage>
        <taxon>Bacteria</taxon>
        <taxon>Bacillati</taxon>
        <taxon>Actinomycetota</taxon>
        <taxon>Actinomycetes</taxon>
        <taxon>Kitasatosporales</taxon>
        <taxon>Streptomycetaceae</taxon>
        <taxon>Streptomyces</taxon>
    </lineage>
</organism>
<feature type="non-terminal residue" evidence="1">
    <location>
        <position position="1"/>
    </location>
</feature>
<reference evidence="2" key="1">
    <citation type="submission" date="2023-07" db="EMBL/GenBank/DDBJ databases">
        <title>30 novel species of actinomycetes from the DSMZ collection.</title>
        <authorList>
            <person name="Nouioui I."/>
        </authorList>
    </citation>
    <scope>NUCLEOTIDE SEQUENCE [LARGE SCALE GENOMIC DNA]</scope>
    <source>
        <strain evidence="2">DSM 41640</strain>
    </source>
</reference>
<dbReference type="RefSeq" id="WP_311720890.1">
    <property type="nucleotide sequence ID" value="NZ_JAVREZ010000065.1"/>
</dbReference>
<keyword evidence="2" id="KW-1185">Reference proteome</keyword>
<dbReference type="Proteomes" id="UP001183824">
    <property type="component" value="Unassembled WGS sequence"/>
</dbReference>
<dbReference type="PANTHER" id="PTHR43028:SF5">
    <property type="entry name" value="3'(2'),5'-BISPHOSPHATE NUCLEOTIDASE 1"/>
    <property type="match status" value="1"/>
</dbReference>
<name>A0ABU2VRT4_9ACTN</name>
<dbReference type="EMBL" id="JAVREZ010000065">
    <property type="protein sequence ID" value="MDT0488332.1"/>
    <property type="molecule type" value="Genomic_DNA"/>
</dbReference>
<dbReference type="SUPFAM" id="SSF56655">
    <property type="entry name" value="Carbohydrate phosphatase"/>
    <property type="match status" value="1"/>
</dbReference>
<proteinExistence type="predicted"/>
<evidence type="ECO:0000313" key="1">
    <source>
        <dbReference type="EMBL" id="MDT0488332.1"/>
    </source>
</evidence>
<dbReference type="Pfam" id="PF00459">
    <property type="entry name" value="Inositol_P"/>
    <property type="match status" value="1"/>
</dbReference>
<dbReference type="InterPro" id="IPR000760">
    <property type="entry name" value="Inositol_monophosphatase-like"/>
</dbReference>
<dbReference type="InterPro" id="IPR050725">
    <property type="entry name" value="CysQ/Inositol_MonoPase"/>
</dbReference>
<protein>
    <submittedName>
        <fullName evidence="1">Inositol monophosphatase family protein</fullName>
    </submittedName>
</protein>
<comment type="caution">
    <text evidence="1">The sequence shown here is derived from an EMBL/GenBank/DDBJ whole genome shotgun (WGS) entry which is preliminary data.</text>
</comment>
<evidence type="ECO:0000313" key="2">
    <source>
        <dbReference type="Proteomes" id="UP001183824"/>
    </source>
</evidence>